<feature type="domain" description="Semialdehyde dehydrogenase NAD-binding" evidence="2">
    <location>
        <begin position="6"/>
        <end position="81"/>
    </location>
</feature>
<dbReference type="AlphaFoldDB" id="A0A831PP67"/>
<dbReference type="Pfam" id="PF01118">
    <property type="entry name" value="Semialdhyde_dh"/>
    <property type="match status" value="1"/>
</dbReference>
<dbReference type="InterPro" id="IPR036291">
    <property type="entry name" value="NAD(P)-bd_dom_sf"/>
</dbReference>
<organism evidence="3">
    <name type="scientific">Geoalkalibacter subterraneus</name>
    <dbReference type="NCBI Taxonomy" id="483547"/>
    <lineage>
        <taxon>Bacteria</taxon>
        <taxon>Pseudomonadati</taxon>
        <taxon>Thermodesulfobacteriota</taxon>
        <taxon>Desulfuromonadia</taxon>
        <taxon>Desulfuromonadales</taxon>
        <taxon>Geoalkalibacteraceae</taxon>
        <taxon>Geoalkalibacter</taxon>
    </lineage>
</organism>
<gene>
    <name evidence="3" type="ORF">ENN94_04565</name>
</gene>
<comment type="similarity">
    <text evidence="1">Belongs to the aspartate-semialdehyde dehydrogenase family.</text>
</comment>
<dbReference type="GO" id="GO:0016620">
    <property type="term" value="F:oxidoreductase activity, acting on the aldehyde or oxo group of donors, NAD or NADP as acceptor"/>
    <property type="evidence" value="ECO:0007669"/>
    <property type="project" value="InterPro"/>
</dbReference>
<dbReference type="Proteomes" id="UP000886162">
    <property type="component" value="Unassembled WGS sequence"/>
</dbReference>
<evidence type="ECO:0000313" key="3">
    <source>
        <dbReference type="EMBL" id="HDR46955.1"/>
    </source>
</evidence>
<name>A0A831PP67_9BACT</name>
<dbReference type="SMART" id="SM00859">
    <property type="entry name" value="Semialdhyde_dh"/>
    <property type="match status" value="1"/>
</dbReference>
<dbReference type="InterPro" id="IPR000534">
    <property type="entry name" value="Semialdehyde_DH_NAD-bd"/>
</dbReference>
<sequence length="84" mass="8961">MSDPLNIVLVGATGAVGREILHLLAERDFPTGQLRLAASVDSLGEPLEFRGESILVEEVSDATFEGADLVFFCGSREISAHYGP</sequence>
<comment type="caution">
    <text evidence="3">The sequence shown here is derived from an EMBL/GenBank/DDBJ whole genome shotgun (WGS) entry which is preliminary data.</text>
</comment>
<evidence type="ECO:0000256" key="1">
    <source>
        <dbReference type="ARBA" id="ARBA00010584"/>
    </source>
</evidence>
<evidence type="ECO:0000259" key="2">
    <source>
        <dbReference type="SMART" id="SM00859"/>
    </source>
</evidence>
<dbReference type="PANTHER" id="PTHR46278">
    <property type="entry name" value="DEHYDROGENASE, PUTATIVE-RELATED"/>
    <property type="match status" value="1"/>
</dbReference>
<dbReference type="Gene3D" id="3.40.50.720">
    <property type="entry name" value="NAD(P)-binding Rossmann-like Domain"/>
    <property type="match status" value="1"/>
</dbReference>
<proteinExistence type="inferred from homology"/>
<dbReference type="GO" id="GO:0051287">
    <property type="term" value="F:NAD binding"/>
    <property type="evidence" value="ECO:0007669"/>
    <property type="project" value="InterPro"/>
</dbReference>
<dbReference type="EMBL" id="DSDO01000316">
    <property type="protein sequence ID" value="HDR46955.1"/>
    <property type="molecule type" value="Genomic_DNA"/>
</dbReference>
<reference evidence="3" key="1">
    <citation type="journal article" date="2020" name="mSystems">
        <title>Genome- and Community-Level Interaction Insights into Carbon Utilization and Element Cycling Functions of Hydrothermarchaeota in Hydrothermal Sediment.</title>
        <authorList>
            <person name="Zhou Z."/>
            <person name="Liu Y."/>
            <person name="Xu W."/>
            <person name="Pan J."/>
            <person name="Luo Z.H."/>
            <person name="Li M."/>
        </authorList>
    </citation>
    <scope>NUCLEOTIDE SEQUENCE [LARGE SCALE GENOMIC DNA]</scope>
    <source>
        <strain evidence="3">SpSt-1220</strain>
    </source>
</reference>
<dbReference type="SUPFAM" id="SSF51735">
    <property type="entry name" value="NAD(P)-binding Rossmann-fold domains"/>
    <property type="match status" value="1"/>
</dbReference>
<protein>
    <submittedName>
        <fullName evidence="3">Aspartate-semialdehyde dehydrogenase</fullName>
    </submittedName>
</protein>
<accession>A0A831PP67</accession>
<feature type="non-terminal residue" evidence="3">
    <location>
        <position position="84"/>
    </location>
</feature>
<dbReference type="PANTHER" id="PTHR46278:SF2">
    <property type="entry name" value="ASPARTATE-SEMIALDEHYDE DEHYDROGENASE"/>
    <property type="match status" value="1"/>
</dbReference>